<dbReference type="Proteomes" id="UP000215027">
    <property type="component" value="Chromosome I"/>
</dbReference>
<reference evidence="1" key="1">
    <citation type="submission" date="2016-01" db="EMBL/GenBank/DDBJ databases">
        <authorList>
            <person name="Mcilroy J.S."/>
            <person name="Karst M S."/>
            <person name="Albertsen M."/>
        </authorList>
    </citation>
    <scope>NUCLEOTIDE SEQUENCE</scope>
    <source>
        <strain evidence="1">Cfx-K</strain>
    </source>
</reference>
<dbReference type="EMBL" id="LN890655">
    <property type="protein sequence ID" value="CUS04060.2"/>
    <property type="molecule type" value="Genomic_DNA"/>
</dbReference>
<protein>
    <submittedName>
        <fullName evidence="1">Uncharacterized protein</fullName>
    </submittedName>
</protein>
<evidence type="ECO:0000313" key="2">
    <source>
        <dbReference type="Proteomes" id="UP000215027"/>
    </source>
</evidence>
<accession>A0A160T5Q6</accession>
<dbReference type="SUPFAM" id="SSF50630">
    <property type="entry name" value="Acid proteases"/>
    <property type="match status" value="1"/>
</dbReference>
<sequence>MLPAAILKSIGARHYRGRQVRGITGQALTVDTYLISIGLGPYTIHGIEAVAMSQNKEAILGRDVLNQLELTLNGPAQETWIA</sequence>
<name>A0A160T5Q6_9CHLR</name>
<dbReference type="InterPro" id="IPR021109">
    <property type="entry name" value="Peptidase_aspartic_dom_sf"/>
</dbReference>
<organism evidence="1 2">
    <name type="scientific">Candidatus Promineifilum breve</name>
    <dbReference type="NCBI Taxonomy" id="1806508"/>
    <lineage>
        <taxon>Bacteria</taxon>
        <taxon>Bacillati</taxon>
        <taxon>Chloroflexota</taxon>
        <taxon>Ardenticatenia</taxon>
        <taxon>Candidatus Promineifilales</taxon>
        <taxon>Candidatus Promineifilaceae</taxon>
        <taxon>Candidatus Promineifilum</taxon>
    </lineage>
</organism>
<proteinExistence type="predicted"/>
<dbReference type="KEGG" id="pbf:CFX0092_A2182"/>
<dbReference type="AlphaFoldDB" id="A0A160T5Q6"/>
<evidence type="ECO:0000313" key="1">
    <source>
        <dbReference type="EMBL" id="CUS04060.2"/>
    </source>
</evidence>
<keyword evidence="2" id="KW-1185">Reference proteome</keyword>
<gene>
    <name evidence="1" type="ORF">CFX0092_A2182</name>
</gene>